<feature type="transmembrane region" description="Helical" evidence="1">
    <location>
        <begin position="188"/>
        <end position="207"/>
    </location>
</feature>
<organism evidence="2 3">
    <name type="scientific">Flammeovirga agarivorans</name>
    <dbReference type="NCBI Taxonomy" id="2726742"/>
    <lineage>
        <taxon>Bacteria</taxon>
        <taxon>Pseudomonadati</taxon>
        <taxon>Bacteroidota</taxon>
        <taxon>Cytophagia</taxon>
        <taxon>Cytophagales</taxon>
        <taxon>Flammeovirgaceae</taxon>
        <taxon>Flammeovirga</taxon>
    </lineage>
</organism>
<dbReference type="Proteomes" id="UP000585050">
    <property type="component" value="Unassembled WGS sequence"/>
</dbReference>
<evidence type="ECO:0000256" key="1">
    <source>
        <dbReference type="SAM" id="Phobius"/>
    </source>
</evidence>
<keyword evidence="1" id="KW-1133">Transmembrane helix</keyword>
<gene>
    <name evidence="2" type="ORF">HGP29_02930</name>
</gene>
<name>A0A7X8XUD2_9BACT</name>
<sequence length="214" mass="24107">MHIHTHPLTSRKMVTWMSVLFMFGASCFAIASIMFLLPKQDADFWNKIYFVGSIPFTSAAFLQLLDATNQEGQSWKLMAYRPQNRGYMAGLTQWLGTILFNFNTYDATLQLTWLQDDFAVWTPNMVGSILFLISGYILLKEIGFTFSISNKSNLSVWINMLGCVTFMISAVASIYLPIELGSWVTNLALVNTLAGALCFFTCAVLSYQEVHKKG</sequence>
<dbReference type="EMBL" id="JABAIL010000001">
    <property type="protein sequence ID" value="NLR90139.1"/>
    <property type="molecule type" value="Genomic_DNA"/>
</dbReference>
<keyword evidence="3" id="KW-1185">Reference proteome</keyword>
<feature type="transmembrane region" description="Helical" evidence="1">
    <location>
        <begin position="48"/>
        <end position="65"/>
    </location>
</feature>
<feature type="transmembrane region" description="Helical" evidence="1">
    <location>
        <begin position="14"/>
        <end position="36"/>
    </location>
</feature>
<comment type="caution">
    <text evidence="2">The sequence shown here is derived from an EMBL/GenBank/DDBJ whole genome shotgun (WGS) entry which is preliminary data.</text>
</comment>
<accession>A0A7X8XUD2</accession>
<dbReference type="RefSeq" id="WP_168880815.1">
    <property type="nucleotide sequence ID" value="NZ_JABAIL010000001.1"/>
</dbReference>
<evidence type="ECO:0000313" key="2">
    <source>
        <dbReference type="EMBL" id="NLR90139.1"/>
    </source>
</evidence>
<dbReference type="AlphaFoldDB" id="A0A7X8XUD2"/>
<proteinExistence type="predicted"/>
<keyword evidence="1" id="KW-0812">Transmembrane</keyword>
<protein>
    <recommendedName>
        <fullName evidence="4">YrhK domain-containing protein</fullName>
    </recommendedName>
</protein>
<evidence type="ECO:0000313" key="3">
    <source>
        <dbReference type="Proteomes" id="UP000585050"/>
    </source>
</evidence>
<evidence type="ECO:0008006" key="4">
    <source>
        <dbReference type="Google" id="ProtNLM"/>
    </source>
</evidence>
<feature type="transmembrane region" description="Helical" evidence="1">
    <location>
        <begin position="156"/>
        <end position="176"/>
    </location>
</feature>
<keyword evidence="1" id="KW-0472">Membrane</keyword>
<feature type="transmembrane region" description="Helical" evidence="1">
    <location>
        <begin position="86"/>
        <end position="105"/>
    </location>
</feature>
<feature type="transmembrane region" description="Helical" evidence="1">
    <location>
        <begin position="125"/>
        <end position="144"/>
    </location>
</feature>
<reference evidence="2 3" key="1">
    <citation type="submission" date="2020-04" db="EMBL/GenBank/DDBJ databases">
        <title>Flammeovirga sp. SR4, a novel species isolated from seawater.</title>
        <authorList>
            <person name="Wang X."/>
        </authorList>
    </citation>
    <scope>NUCLEOTIDE SEQUENCE [LARGE SCALE GENOMIC DNA]</scope>
    <source>
        <strain evidence="2 3">SR4</strain>
    </source>
</reference>